<dbReference type="Pfam" id="PF14525">
    <property type="entry name" value="AraC_binding_2"/>
    <property type="match status" value="1"/>
</dbReference>
<dbReference type="Pfam" id="PF12833">
    <property type="entry name" value="HTH_18"/>
    <property type="match status" value="1"/>
</dbReference>
<dbReference type="SUPFAM" id="SSF46689">
    <property type="entry name" value="Homeodomain-like"/>
    <property type="match status" value="1"/>
</dbReference>
<organism evidence="5 6">
    <name type="scientific">Roseateles agri</name>
    <dbReference type="NCBI Taxonomy" id="3098619"/>
    <lineage>
        <taxon>Bacteria</taxon>
        <taxon>Pseudomonadati</taxon>
        <taxon>Pseudomonadota</taxon>
        <taxon>Betaproteobacteria</taxon>
        <taxon>Burkholderiales</taxon>
        <taxon>Sphaerotilaceae</taxon>
        <taxon>Roseateles</taxon>
    </lineage>
</organism>
<dbReference type="SMART" id="SM00342">
    <property type="entry name" value="HTH_ARAC"/>
    <property type="match status" value="1"/>
</dbReference>
<keyword evidence="1" id="KW-0805">Transcription regulation</keyword>
<keyword evidence="6" id="KW-1185">Reference proteome</keyword>
<dbReference type="PANTHER" id="PTHR47894:SF1">
    <property type="entry name" value="HTH-TYPE TRANSCRIPTIONAL REGULATOR VQSM"/>
    <property type="match status" value="1"/>
</dbReference>
<keyword evidence="3" id="KW-0804">Transcription</keyword>
<feature type="domain" description="HTH araC/xylS-type" evidence="4">
    <location>
        <begin position="218"/>
        <end position="319"/>
    </location>
</feature>
<dbReference type="InterPro" id="IPR018060">
    <property type="entry name" value="HTH_AraC"/>
</dbReference>
<dbReference type="Gene3D" id="1.10.10.60">
    <property type="entry name" value="Homeodomain-like"/>
    <property type="match status" value="1"/>
</dbReference>
<dbReference type="RefSeq" id="WP_320426990.1">
    <property type="nucleotide sequence ID" value="NZ_JAXCLA010000013.1"/>
</dbReference>
<evidence type="ECO:0000256" key="1">
    <source>
        <dbReference type="ARBA" id="ARBA00023015"/>
    </source>
</evidence>
<protein>
    <submittedName>
        <fullName evidence="5">Helix-turn-helix domain-containing protein</fullName>
    </submittedName>
</protein>
<dbReference type="PROSITE" id="PS01124">
    <property type="entry name" value="HTH_ARAC_FAMILY_2"/>
    <property type="match status" value="1"/>
</dbReference>
<evidence type="ECO:0000256" key="2">
    <source>
        <dbReference type="ARBA" id="ARBA00023125"/>
    </source>
</evidence>
<reference evidence="5 6" key="1">
    <citation type="submission" date="2023-11" db="EMBL/GenBank/DDBJ databases">
        <title>Paucibacter sp. nov., isolated from fresh soil in Korea.</title>
        <authorList>
            <person name="Le N.T.T."/>
        </authorList>
    </citation>
    <scope>NUCLEOTIDE SEQUENCE [LARGE SCALE GENOMIC DNA]</scope>
    <source>
        <strain evidence="5 6">R3-3</strain>
    </source>
</reference>
<evidence type="ECO:0000256" key="3">
    <source>
        <dbReference type="ARBA" id="ARBA00023163"/>
    </source>
</evidence>
<dbReference type="Proteomes" id="UP001285263">
    <property type="component" value="Unassembled WGS sequence"/>
</dbReference>
<evidence type="ECO:0000313" key="6">
    <source>
        <dbReference type="Proteomes" id="UP001285263"/>
    </source>
</evidence>
<dbReference type="EMBL" id="JAXCLA010000013">
    <property type="protein sequence ID" value="MDY0749023.1"/>
    <property type="molecule type" value="Genomic_DNA"/>
</dbReference>
<keyword evidence="2" id="KW-0238">DNA-binding</keyword>
<proteinExistence type="predicted"/>
<gene>
    <name evidence="5" type="ORF">SNE35_31290</name>
</gene>
<dbReference type="InterPro" id="IPR009057">
    <property type="entry name" value="Homeodomain-like_sf"/>
</dbReference>
<dbReference type="InterPro" id="IPR035418">
    <property type="entry name" value="AraC-bd_2"/>
</dbReference>
<name>A0ABU5DRT3_9BURK</name>
<accession>A0ABU5DRT3</accession>
<evidence type="ECO:0000259" key="4">
    <source>
        <dbReference type="PROSITE" id="PS01124"/>
    </source>
</evidence>
<dbReference type="PANTHER" id="PTHR47894">
    <property type="entry name" value="HTH-TYPE TRANSCRIPTIONAL REGULATOR GADX"/>
    <property type="match status" value="1"/>
</dbReference>
<evidence type="ECO:0000313" key="5">
    <source>
        <dbReference type="EMBL" id="MDY0749023.1"/>
    </source>
</evidence>
<sequence>MASVGTELIQRWSTEDVAPSRRLDYFAAAVSEAVTPLTIDSVDAETFHGKVSFAQLGAIGVSQSVGAPHRSSRGKKELARNSVHVFNLMTTLKAPWNAEHRGSLRMMPRDVLILDSSFPLKAEVRQDFSLVNLVVTEAWLRRWVPDPSLLVARRIPGNSMWGLALSSYLGEMSPELAAAPPLPLSVMADQVGSLLALTVSAMQSATPTVSPGTKTLHARIRECIAERCTEPELTASDVATSLGVSVRTMHRTLAAVSETFGRLLIDARSRTAVRMLTSPLFKRVTTGEIGRRAGFVSGSHFVRVIRLQHGMTPRQLRARGEGGSVDGEPY</sequence>
<comment type="caution">
    <text evidence="5">The sequence shown here is derived from an EMBL/GenBank/DDBJ whole genome shotgun (WGS) entry which is preliminary data.</text>
</comment>